<feature type="region of interest" description="Disordered" evidence="1">
    <location>
        <begin position="729"/>
        <end position="753"/>
    </location>
</feature>
<comment type="caution">
    <text evidence="2">The sequence shown here is derived from an EMBL/GenBank/DDBJ whole genome shotgun (WGS) entry which is preliminary data.</text>
</comment>
<dbReference type="SUPFAM" id="SSF101898">
    <property type="entry name" value="NHL repeat"/>
    <property type="match status" value="1"/>
</dbReference>
<accession>A0A4R2IGB9</accession>
<dbReference type="InterPro" id="IPR013431">
    <property type="entry name" value="Delta_60_rpt"/>
</dbReference>
<dbReference type="AlphaFoldDB" id="A0A4R2IGB9"/>
<reference evidence="2 3" key="1">
    <citation type="journal article" date="2015" name="Stand. Genomic Sci.">
        <title>Genomic Encyclopedia of Bacterial and Archaeal Type Strains, Phase III: the genomes of soil and plant-associated and newly described type strains.</title>
        <authorList>
            <person name="Whitman W.B."/>
            <person name="Woyke T."/>
            <person name="Klenk H.P."/>
            <person name="Zhou Y."/>
            <person name="Lilburn T.G."/>
            <person name="Beck B.J."/>
            <person name="De Vos P."/>
            <person name="Vandamme P."/>
            <person name="Eisen J.A."/>
            <person name="Garrity G."/>
            <person name="Hugenholtz P."/>
            <person name="Kyrpides N.C."/>
        </authorList>
    </citation>
    <scope>NUCLEOTIDE SEQUENCE [LARGE SCALE GENOMIC DNA]</scope>
    <source>
        <strain evidence="2 3">A3</strain>
    </source>
</reference>
<dbReference type="EMBL" id="SLWQ01000001">
    <property type="protein sequence ID" value="TCO43262.1"/>
    <property type="molecule type" value="Genomic_DNA"/>
</dbReference>
<evidence type="ECO:0000256" key="1">
    <source>
        <dbReference type="SAM" id="MobiDB-lite"/>
    </source>
</evidence>
<gene>
    <name evidence="2" type="ORF">EV148_101683</name>
</gene>
<dbReference type="Proteomes" id="UP000294862">
    <property type="component" value="Unassembled WGS sequence"/>
</dbReference>
<proteinExistence type="predicted"/>
<dbReference type="Pfam" id="PF17164">
    <property type="entry name" value="DUF5122"/>
    <property type="match status" value="2"/>
</dbReference>
<keyword evidence="3" id="KW-1185">Reference proteome</keyword>
<protein>
    <submittedName>
        <fullName evidence="2">Beta-propeller uncharacterized protein DUF5122</fullName>
    </submittedName>
</protein>
<evidence type="ECO:0000313" key="3">
    <source>
        <dbReference type="Proteomes" id="UP000294862"/>
    </source>
</evidence>
<name>A0A4R2IGB9_9GAMM</name>
<sequence>MQHSARCRIAAVLAAGWLCVVLPWARAAAPSPLPELPLGLAGDVYAMARQPDGRLVIGGDFSMIDGVQRSHLARLRADGSLDPDWAPSVDGTIRALAVDAAGRVYVGGSFAAVDGEPRHDIARITAGPHGDVDRTWNPGRNIDTTQGVAALAVGVHGDVFAAAEITSAPLAGRHAVKISAAGLIDPQWNPSLRSGVHAIRPDSKGFLYVIGGASNGGVAVHKVAESGRGDAVAGWQPAFGGPPRATAVGADGSLYLAAPASGFPATSGAAPRFVARIAAGSDGRFDPAWNPPCPAPVTALAVDGDAVFAALDGNGDDRPQLVRWSARTAAMAWRTPGGGVRLLAPGAGGSVYASGSALPSRLALARLAGADGRLLASADAARPGAVHAIAVAPDGGKIVGGHFAVAGTSLRDNLLRLDAQGRLDATWHPSTALRSVDALAVGPQGEVYAGGESTVASYPTTYQSTSMIVRVGGSGEGAVDAGWNVVVDGWVHALAPDAHGGLHVGGYFAHVAGLAREHFARLSLRDAGVLPAWDTPMYPVNAIVVDEAADALYLADGYGTYSLPLGGGNSLARFSNATGSLRWRRSLPGMPAALALAPDGMLYVGGEFIAGDATSDVLAFSTAGEPDAPWNAATTTHDGHRIASALLVDGDLVVVGGTRYSDFPYAATSSLVRRSRVDGSESVPPAVVDGAAIHAITRAPDGIYIGGQFDAVDGITRVGLAALADGSAAPMPMHSRHARPQAPARTAGDDAVR</sequence>
<evidence type="ECO:0000313" key="2">
    <source>
        <dbReference type="EMBL" id="TCO43262.1"/>
    </source>
</evidence>
<organism evidence="2 3">
    <name type="scientific">Dokdonella fugitiva</name>
    <dbReference type="NCBI Taxonomy" id="328517"/>
    <lineage>
        <taxon>Bacteria</taxon>
        <taxon>Pseudomonadati</taxon>
        <taxon>Pseudomonadota</taxon>
        <taxon>Gammaproteobacteria</taxon>
        <taxon>Lysobacterales</taxon>
        <taxon>Rhodanobacteraceae</taxon>
        <taxon>Dokdonella</taxon>
    </lineage>
</organism>
<dbReference type="Gene3D" id="2.80.10.50">
    <property type="match status" value="2"/>
</dbReference>
<dbReference type="SUPFAM" id="SSF63829">
    <property type="entry name" value="Calcium-dependent phosphotriesterase"/>
    <property type="match status" value="2"/>
</dbReference>